<accession>A0ACD3B9F5</accession>
<evidence type="ECO:0000313" key="1">
    <source>
        <dbReference type="EMBL" id="TFK74264.1"/>
    </source>
</evidence>
<evidence type="ECO:0000313" key="2">
    <source>
        <dbReference type="Proteomes" id="UP000308600"/>
    </source>
</evidence>
<sequence length="445" mass="48412">MSAPTAHPGLEELPEYSPSISGLIPRTEHIVSISHKDQKWASLYMLSFAKSSSSLPMLLQGFEMPCRVELDLAKPTEIQKVTATVEASLQSAEWFGEAFAPIDDETEASGKMFYTKEHVLWDSSSGQTASSLQGHHSWSFNVGLPTQVSLPDKPSDLFPTPPAFTEPSIPVNIDYRIRIKIKQGWMGGKSFLLGRFGYLPLDVADPPSPLRTLVYQEGVGNLLGPDADPEGWLVLPSVTTTGTLFSVRTAEIKATLAIAKPLTYSRNTPIPLVLTLESDDTQALDVVSQPSMIHLHLARTVCYTHKPIDTAHHTNGPVTAAYFWPETPPGLDGVPSYGASGDSPTKRILRGEVLVHPILKPSFTFHRLIVQYQLDFFSFEGPGFVPTNPSSSVNESGSTPLISQPIKVVACHSPGVLARSFAPPGSPDLSTLVKVAEPDRIHILY</sequence>
<reference evidence="1 2" key="1">
    <citation type="journal article" date="2019" name="Nat. Ecol. Evol.">
        <title>Megaphylogeny resolves global patterns of mushroom evolution.</title>
        <authorList>
            <person name="Varga T."/>
            <person name="Krizsan K."/>
            <person name="Foldi C."/>
            <person name="Dima B."/>
            <person name="Sanchez-Garcia M."/>
            <person name="Sanchez-Ramirez S."/>
            <person name="Szollosi G.J."/>
            <person name="Szarkandi J.G."/>
            <person name="Papp V."/>
            <person name="Albert L."/>
            <person name="Andreopoulos W."/>
            <person name="Angelini C."/>
            <person name="Antonin V."/>
            <person name="Barry K.W."/>
            <person name="Bougher N.L."/>
            <person name="Buchanan P."/>
            <person name="Buyck B."/>
            <person name="Bense V."/>
            <person name="Catcheside P."/>
            <person name="Chovatia M."/>
            <person name="Cooper J."/>
            <person name="Damon W."/>
            <person name="Desjardin D."/>
            <person name="Finy P."/>
            <person name="Geml J."/>
            <person name="Haridas S."/>
            <person name="Hughes K."/>
            <person name="Justo A."/>
            <person name="Karasinski D."/>
            <person name="Kautmanova I."/>
            <person name="Kiss B."/>
            <person name="Kocsube S."/>
            <person name="Kotiranta H."/>
            <person name="LaButti K.M."/>
            <person name="Lechner B.E."/>
            <person name="Liimatainen K."/>
            <person name="Lipzen A."/>
            <person name="Lukacs Z."/>
            <person name="Mihaltcheva S."/>
            <person name="Morgado L.N."/>
            <person name="Niskanen T."/>
            <person name="Noordeloos M.E."/>
            <person name="Ohm R.A."/>
            <person name="Ortiz-Santana B."/>
            <person name="Ovrebo C."/>
            <person name="Racz N."/>
            <person name="Riley R."/>
            <person name="Savchenko A."/>
            <person name="Shiryaev A."/>
            <person name="Soop K."/>
            <person name="Spirin V."/>
            <person name="Szebenyi C."/>
            <person name="Tomsovsky M."/>
            <person name="Tulloss R.E."/>
            <person name="Uehling J."/>
            <person name="Grigoriev I.V."/>
            <person name="Vagvolgyi C."/>
            <person name="Papp T."/>
            <person name="Martin F.M."/>
            <person name="Miettinen O."/>
            <person name="Hibbett D.S."/>
            <person name="Nagy L.G."/>
        </authorList>
    </citation>
    <scope>NUCLEOTIDE SEQUENCE [LARGE SCALE GENOMIC DNA]</scope>
    <source>
        <strain evidence="1 2">NL-1719</strain>
    </source>
</reference>
<dbReference type="EMBL" id="ML208269">
    <property type="protein sequence ID" value="TFK74264.1"/>
    <property type="molecule type" value="Genomic_DNA"/>
</dbReference>
<proteinExistence type="predicted"/>
<organism evidence="1 2">
    <name type="scientific">Pluteus cervinus</name>
    <dbReference type="NCBI Taxonomy" id="181527"/>
    <lineage>
        <taxon>Eukaryota</taxon>
        <taxon>Fungi</taxon>
        <taxon>Dikarya</taxon>
        <taxon>Basidiomycota</taxon>
        <taxon>Agaricomycotina</taxon>
        <taxon>Agaricomycetes</taxon>
        <taxon>Agaricomycetidae</taxon>
        <taxon>Agaricales</taxon>
        <taxon>Pluteineae</taxon>
        <taxon>Pluteaceae</taxon>
        <taxon>Pluteus</taxon>
    </lineage>
</organism>
<gene>
    <name evidence="1" type="ORF">BDN72DRAFT_893247</name>
</gene>
<dbReference type="Proteomes" id="UP000308600">
    <property type="component" value="Unassembled WGS sequence"/>
</dbReference>
<name>A0ACD3B9F5_9AGAR</name>
<protein>
    <submittedName>
        <fullName evidence="1">Uncharacterized protein</fullName>
    </submittedName>
</protein>
<keyword evidence="2" id="KW-1185">Reference proteome</keyword>